<dbReference type="InterPro" id="IPR035901">
    <property type="entry name" value="GIY-YIG_endonuc_sf"/>
</dbReference>
<dbReference type="AlphaFoldDB" id="A0A974HZ71"/>
<dbReference type="EMBL" id="CM004468">
    <property type="protein sequence ID" value="OCT95296.1"/>
    <property type="molecule type" value="Genomic_DNA"/>
</dbReference>
<dbReference type="CDD" id="cd10442">
    <property type="entry name" value="GIY-YIG_PLEs"/>
    <property type="match status" value="1"/>
</dbReference>
<evidence type="ECO:0000313" key="2">
    <source>
        <dbReference type="EMBL" id="OCT95296.1"/>
    </source>
</evidence>
<dbReference type="PROSITE" id="PS50164">
    <property type="entry name" value="GIY_YIG"/>
    <property type="match status" value="1"/>
</dbReference>
<organism evidence="2 3">
    <name type="scientific">Xenopus laevis</name>
    <name type="common">African clawed frog</name>
    <dbReference type="NCBI Taxonomy" id="8355"/>
    <lineage>
        <taxon>Eukaryota</taxon>
        <taxon>Metazoa</taxon>
        <taxon>Chordata</taxon>
        <taxon>Craniata</taxon>
        <taxon>Vertebrata</taxon>
        <taxon>Euteleostomi</taxon>
        <taxon>Amphibia</taxon>
        <taxon>Batrachia</taxon>
        <taxon>Anura</taxon>
        <taxon>Pipoidea</taxon>
        <taxon>Pipidae</taxon>
        <taxon>Xenopodinae</taxon>
        <taxon>Xenopus</taxon>
        <taxon>Xenopus</taxon>
    </lineage>
</organism>
<feature type="domain" description="GIY-YIG" evidence="1">
    <location>
        <begin position="33"/>
        <end position="117"/>
    </location>
</feature>
<dbReference type="Proteomes" id="UP000694892">
    <property type="component" value="Chromosome 2L"/>
</dbReference>
<dbReference type="Pfam" id="PF01541">
    <property type="entry name" value="GIY-YIG"/>
    <property type="match status" value="1"/>
</dbReference>
<protein>
    <recommendedName>
        <fullName evidence="1">GIY-YIG domain-containing protein</fullName>
    </recommendedName>
</protein>
<evidence type="ECO:0000313" key="3">
    <source>
        <dbReference type="Proteomes" id="UP000694892"/>
    </source>
</evidence>
<gene>
    <name evidence="2" type="ORF">XELAEV_18012983mg</name>
</gene>
<sequence>MGMYPCIGCTQCPNVIRGRDFIHPGTGHFTCTSKYVIYALTCPCGYIYIGETTQMVKSRISQHKSSINLGNDRLLVSKHFNDMGHNADQFKFIVLEGIPPLKYGGDREQKLKQREEW</sequence>
<accession>A0A974HZ71</accession>
<proteinExistence type="predicted"/>
<dbReference type="InterPro" id="IPR000305">
    <property type="entry name" value="GIY-YIG_endonuc"/>
</dbReference>
<name>A0A974HZ71_XENLA</name>
<dbReference type="SUPFAM" id="SSF82771">
    <property type="entry name" value="GIY-YIG endonuclease"/>
    <property type="match status" value="1"/>
</dbReference>
<reference evidence="3" key="1">
    <citation type="journal article" date="2016" name="Nature">
        <title>Genome evolution in the allotetraploid frog Xenopus laevis.</title>
        <authorList>
            <person name="Session A.M."/>
            <person name="Uno Y."/>
            <person name="Kwon T."/>
            <person name="Chapman J.A."/>
            <person name="Toyoda A."/>
            <person name="Takahashi S."/>
            <person name="Fukui A."/>
            <person name="Hikosaka A."/>
            <person name="Suzuki A."/>
            <person name="Kondo M."/>
            <person name="van Heeringen S.J."/>
            <person name="Quigley I."/>
            <person name="Heinz S."/>
            <person name="Ogino H."/>
            <person name="Ochi H."/>
            <person name="Hellsten U."/>
            <person name="Lyons J.B."/>
            <person name="Simakov O."/>
            <person name="Putnam N."/>
            <person name="Stites J."/>
            <person name="Kuroki Y."/>
            <person name="Tanaka T."/>
            <person name="Michiue T."/>
            <person name="Watanabe M."/>
            <person name="Bogdanovic O."/>
            <person name="Lister R."/>
            <person name="Georgiou G."/>
            <person name="Paranjpe S.S."/>
            <person name="van Kruijsbergen I."/>
            <person name="Shu S."/>
            <person name="Carlson J."/>
            <person name="Kinoshita T."/>
            <person name="Ohta Y."/>
            <person name="Mawaribuchi S."/>
            <person name="Jenkins J."/>
            <person name="Grimwood J."/>
            <person name="Schmutz J."/>
            <person name="Mitros T."/>
            <person name="Mozaffari S.V."/>
            <person name="Suzuki Y."/>
            <person name="Haramoto Y."/>
            <person name="Yamamoto T.S."/>
            <person name="Takagi C."/>
            <person name="Heald R."/>
            <person name="Miller K."/>
            <person name="Haudenschild C."/>
            <person name="Kitzman J."/>
            <person name="Nakayama T."/>
            <person name="Izutsu Y."/>
            <person name="Robert J."/>
            <person name="Fortriede J."/>
            <person name="Burns K."/>
            <person name="Lotay V."/>
            <person name="Karimi K."/>
            <person name="Yasuoka Y."/>
            <person name="Dichmann D.S."/>
            <person name="Flajnik M.F."/>
            <person name="Houston D.W."/>
            <person name="Shendure J."/>
            <person name="DuPasquier L."/>
            <person name="Vize P.D."/>
            <person name="Zorn A.M."/>
            <person name="Ito M."/>
            <person name="Marcotte E.M."/>
            <person name="Wallingford J.B."/>
            <person name="Ito Y."/>
            <person name="Asashima M."/>
            <person name="Ueno N."/>
            <person name="Matsuda Y."/>
            <person name="Veenstra G.J."/>
            <person name="Fujiyama A."/>
            <person name="Harland R.M."/>
            <person name="Taira M."/>
            <person name="Rokhsar D.S."/>
        </authorList>
    </citation>
    <scope>NUCLEOTIDE SEQUENCE [LARGE SCALE GENOMIC DNA]</scope>
    <source>
        <strain evidence="3">J</strain>
    </source>
</reference>
<dbReference type="Gene3D" id="3.40.1440.10">
    <property type="entry name" value="GIY-YIG endonuclease"/>
    <property type="match status" value="1"/>
</dbReference>
<evidence type="ECO:0000259" key="1">
    <source>
        <dbReference type="PROSITE" id="PS50164"/>
    </source>
</evidence>